<dbReference type="SMART" id="SM00490">
    <property type="entry name" value="HELICc"/>
    <property type="match status" value="1"/>
</dbReference>
<comment type="caution">
    <text evidence="4">The sequence shown here is derived from an EMBL/GenBank/DDBJ whole genome shotgun (WGS) entry which is preliminary data.</text>
</comment>
<evidence type="ECO:0000313" key="5">
    <source>
        <dbReference type="Proteomes" id="UP000743001"/>
    </source>
</evidence>
<feature type="region of interest" description="Disordered" evidence="2">
    <location>
        <begin position="651"/>
        <end position="688"/>
    </location>
</feature>
<dbReference type="PROSITE" id="PS51194">
    <property type="entry name" value="HELICASE_CTER"/>
    <property type="match status" value="1"/>
</dbReference>
<feature type="coiled-coil region" evidence="1">
    <location>
        <begin position="1708"/>
        <end position="1755"/>
    </location>
</feature>
<evidence type="ECO:0000256" key="1">
    <source>
        <dbReference type="SAM" id="Coils"/>
    </source>
</evidence>
<dbReference type="InterPro" id="IPR014001">
    <property type="entry name" value="Helicase_ATP-bd"/>
</dbReference>
<dbReference type="InterPro" id="IPR003356">
    <property type="entry name" value="DNA_methylase_A-5"/>
</dbReference>
<dbReference type="EMBL" id="JAHLQJ010000007">
    <property type="protein sequence ID" value="MBU5672170.1"/>
    <property type="molecule type" value="Genomic_DNA"/>
</dbReference>
<dbReference type="GO" id="GO:0032259">
    <property type="term" value="P:methylation"/>
    <property type="evidence" value="ECO:0007669"/>
    <property type="project" value="UniProtKB-KW"/>
</dbReference>
<evidence type="ECO:0000313" key="4">
    <source>
        <dbReference type="EMBL" id="MBU5672170.1"/>
    </source>
</evidence>
<dbReference type="InterPro" id="IPR052933">
    <property type="entry name" value="DNA_Protect_Modify"/>
</dbReference>
<feature type="region of interest" description="Disordered" evidence="2">
    <location>
        <begin position="2395"/>
        <end position="2418"/>
    </location>
</feature>
<evidence type="ECO:0000259" key="3">
    <source>
        <dbReference type="PROSITE" id="PS51194"/>
    </source>
</evidence>
<dbReference type="PANTHER" id="PTHR41313:SF1">
    <property type="entry name" value="DNA METHYLASE ADENINE-SPECIFIC DOMAIN-CONTAINING PROTEIN"/>
    <property type="match status" value="1"/>
</dbReference>
<name>A0ABS6FPM4_9BACL</name>
<organism evidence="4 5">
    <name type="scientific">Paenibacillus brevis</name>
    <dbReference type="NCBI Taxonomy" id="2841508"/>
    <lineage>
        <taxon>Bacteria</taxon>
        <taxon>Bacillati</taxon>
        <taxon>Bacillota</taxon>
        <taxon>Bacilli</taxon>
        <taxon>Bacillales</taxon>
        <taxon>Paenibacillaceae</taxon>
        <taxon>Paenibacillus</taxon>
    </lineage>
</organism>
<dbReference type="Pfam" id="PF04851">
    <property type="entry name" value="ResIII"/>
    <property type="match status" value="1"/>
</dbReference>
<proteinExistence type="predicted"/>
<feature type="compositionally biased region" description="Basic and acidic residues" evidence="2">
    <location>
        <begin position="657"/>
        <end position="671"/>
    </location>
</feature>
<dbReference type="GO" id="GO:0008168">
    <property type="term" value="F:methyltransferase activity"/>
    <property type="evidence" value="ECO:0007669"/>
    <property type="project" value="UniProtKB-KW"/>
</dbReference>
<dbReference type="RefSeq" id="WP_216478703.1">
    <property type="nucleotide sequence ID" value="NZ_JAHLQJ010000007.1"/>
</dbReference>
<reference evidence="4 5" key="1">
    <citation type="submission" date="2021-06" db="EMBL/GenBank/DDBJ databases">
        <authorList>
            <person name="Sun Q."/>
            <person name="Li D."/>
        </authorList>
    </citation>
    <scope>NUCLEOTIDE SEQUENCE [LARGE SCALE GENOMIC DNA]</scope>
    <source>
        <strain evidence="4 5">MSJ-6</strain>
    </source>
</reference>
<feature type="domain" description="Helicase C-terminal" evidence="3">
    <location>
        <begin position="1999"/>
        <end position="2160"/>
    </location>
</feature>
<keyword evidence="1" id="KW-0175">Coiled coil</keyword>
<accession>A0ABS6FPM4</accession>
<gene>
    <name evidence="4" type="ORF">KQJ23_10085</name>
</gene>
<keyword evidence="4" id="KW-0489">Methyltransferase</keyword>
<dbReference type="PANTHER" id="PTHR41313">
    <property type="entry name" value="ADENINE-SPECIFIC METHYLTRANSFERASE"/>
    <property type="match status" value="1"/>
</dbReference>
<evidence type="ECO:0000256" key="2">
    <source>
        <dbReference type="SAM" id="MobiDB-lite"/>
    </source>
</evidence>
<dbReference type="InterPro" id="IPR001650">
    <property type="entry name" value="Helicase_C-like"/>
</dbReference>
<keyword evidence="4" id="KW-0808">Transferase</keyword>
<dbReference type="InterPro" id="IPR006935">
    <property type="entry name" value="Helicase/UvrB_N"/>
</dbReference>
<dbReference type="SMART" id="SM00487">
    <property type="entry name" value="DEXDc"/>
    <property type="match status" value="1"/>
</dbReference>
<feature type="region of interest" description="Disordered" evidence="2">
    <location>
        <begin position="319"/>
        <end position="398"/>
    </location>
</feature>
<dbReference type="Pfam" id="PF02384">
    <property type="entry name" value="N6_Mtase"/>
    <property type="match status" value="1"/>
</dbReference>
<dbReference type="Proteomes" id="UP000743001">
    <property type="component" value="Unassembled WGS sequence"/>
</dbReference>
<sequence>MTAKLQRMVEVSARTSQALVNDTGQWAEFLRTAAWNYKYPFQDQLLIYAQRPDATACAPIEVWNQKLNRWVRRGAKGIALIEDRGSSLGLRHVFDVSDTQSRQSQAVPLWRMDDSDTEAVLETLENAFGYEQEPGMELPGSLLTAARNAMEDHSTDYVRMLLAERDNSLLEELYVSHVELLFREAAQHAVAYMAMVRCGQEPSSYISMEDLSGVGYFNTLPVLSHLGAAISDVAETILREIESTVRAQRRDNLRSQSQDTIRTVARSEPLLHNEANSREGMMEHGADLHTEWGLSAAGSGTAGVHEHREIRDATQEISENRAQGHLRPPDALGETAHTSGGDRPDGEGADQANDERFAGTAPDTGQGDRSAGLDGPLEQSEATGGGTDPDGSGVPLKWHDRRTEDNRLPFFHDSDQINDMLRTTPLMESMAEVAAFFESSDDAREHALYVRSLFPQGITELELEPDTWLGVEPYQNVLHIWTGRSDSRMAQGFYDWGVIADHIHSMLLLKEWDQSLQLPAAQQTMWLEDAAEAQASTFIWPQAVIDAVLQNGSGFENGKLRITLHFQQSLSAQDNAEFLKREYGTGGRVPVLIGTNIHEHHDSKGIALERGFRVAQEDKLVLPWIKVQKRIGELLAAGRYLNRREAEQLPAYAEQQEEQRRQREAEMREQRSMIMGPTLPPPPDAPPRDRKNLRFAYAEGNSVFIGADEYEIAQLEPQKVWLQDKQFPLFSKEMSRSELEHMLRDNPLNDHLMTDEPVSEAEAVLWESEDTDEQAEEPELARELPAQAVPSKSELNESLITPASEAISRPSQPASNYRIVDVALGHGGAKTKFRRNVEAIRLLLQLEEEQRQANAEEQAVLAHYVGWGGIPQAFDDANSQWAAEYAELQALLTPEEFTSARASTLNAHYTSPIVIQAMYECLEQMGFRRGNILEPSCGIGHFFGLVPESFQDSRLFGVELDSLTGRIAKQLYPQASIAISGYERTNLPDSFFDLAVGNVPFGGYGVADKKYDKHKLLIHDYFFAKTLDKVRPGGIIAFITSKGTMDKQNPAVRRYIAERAALLGAVRLPSNAFLANAGTEVTADILFLQKRNRMVTVNEQSEPWLALDETPEGVPINAYFAALPDMVLGIMAFDDKMYGNREETTCRPYPDAPLDELLREALANIHAEWVEGEREEQPEEAEASLPADPNVRNFSFALVEGKVYFRQNSQMHPVEASATATGRIKGLIQLRDTVRDLIEYQTEDYSEEAIREQQRKLTVQYDRFAAQYGLINSRANSLAFSDDSAYFLLCSLEILDDEGRMLRKADMFTKRTIRQRSLVERVDTPSEALAVSIGVKARVDLVYMSELSGIPVNKLVQDLRGVIFPNPEQMDEWGEPIYETADAYLSGHVRDKLRVAMSFAAHDPERYAENVIALAAVQPPDLTASEIDVRLGATWLPSEVIRDFMFELLDTPPMFRPTIQVFYSDYTAAWNVRGKNDDRSNNIKANVTYGTERINGYKILEDTLNLRDVRIFDTVIENGVEKRVLNRKDTAIAQQKQELMKEAFGEWLWRDPQRRERLTRLYNDRFNSIRPREYDGSHIRFTGMNPEIRLRQHQVNAVARGLYGGNTLFAHCVGAGKTFAMTAAAMESKHLGLCNKSMFVVPNHLIEQWAAEFLQLYPSANVLVTTKKDFETKNRKTFCARIATGDYDAIVIGHSQFEKIPISMERQRQQLEEQIYEITSGIRELKEAKGERYAIKQMEKTKKTLQVKLEKLNDTSRKDDVVTFEELGVDRLFVDEADSYKNLFLYTKMRNVAGLSQTEAQKSSDMFMKCRYLDELTGGRGIIFATGTPISNSNTELYTMQRYLQYESLKKHGLQHFDSWASTFGETVTAIELAPAGTGYQAKTRFARFYNLPELMSMFKEVADIQTADMLQLPVPKAHFHNVAVPPSEFQRDMVADLARRAEQVRAKAVEPHEDNMLLITNDGRKLALDQRLANPLLPDDEGSKISACANNIYRHWQEGQQQRLTQLVFCDLSTPKTDGTFNVYDEIKRKLLEKDVPATEIAYIHDANTDTQKKELFGKVRTGQVRVLLGSTFKMGAGTNVQTKLVAIHDLDCPWRPRDLEQRLGRVIRQGNQNSEAYIYRYVTENTFDAYLYQTLENKQRFISQIMTSKSPVRSAEDIDEAALSYAEVKALATGNPYIKEKMDLDIQVSKLKLLKGNHLSQRYALEDRLLKLLPQQIKSTEERIVGYMQDVAMYEHQDAGKIDGDEVPFAGMTIKDFAYNERASAGAALLEACKGMTSPDPQEVGHYQGFSLWLSFDSFNKEYKATLRGALGHSVSLGADASGNLTRLNNVLIALPEKLAYCHDQMATLLKQMETAKAEIAAPFKQEQELQEKTARLAELNVLLNMDKPENEPIETIVADEEPEQSGRRKMNRQER</sequence>
<dbReference type="Pfam" id="PF00271">
    <property type="entry name" value="Helicase_C"/>
    <property type="match status" value="1"/>
</dbReference>
<keyword evidence="5" id="KW-1185">Reference proteome</keyword>
<protein>
    <submittedName>
        <fullName evidence="4">N-6 DNA methylase</fullName>
    </submittedName>
</protein>